<keyword evidence="3" id="KW-0238">DNA-binding</keyword>
<dbReference type="PROSITE" id="PS51297">
    <property type="entry name" value="K_BOX"/>
    <property type="match status" value="1"/>
</dbReference>
<dbReference type="PANTHER" id="PTHR48019">
    <property type="entry name" value="SERUM RESPONSE FACTOR HOMOLOG"/>
    <property type="match status" value="1"/>
</dbReference>
<dbReference type="PRINTS" id="PR00404">
    <property type="entry name" value="MADSDOMAIN"/>
</dbReference>
<dbReference type="GO" id="GO:0005634">
    <property type="term" value="C:nucleus"/>
    <property type="evidence" value="ECO:0007669"/>
    <property type="project" value="UniProtKB-SubCell"/>
</dbReference>
<feature type="region of interest" description="Disordered" evidence="6">
    <location>
        <begin position="206"/>
        <end position="242"/>
    </location>
</feature>
<dbReference type="EMBL" id="CM007647">
    <property type="protein sequence ID" value="ONL94386.1"/>
    <property type="molecule type" value="Genomic_DNA"/>
</dbReference>
<organism evidence="9">
    <name type="scientific">Zea mays</name>
    <name type="common">Maize</name>
    <dbReference type="NCBI Taxonomy" id="4577"/>
    <lineage>
        <taxon>Eukaryota</taxon>
        <taxon>Viridiplantae</taxon>
        <taxon>Streptophyta</taxon>
        <taxon>Embryophyta</taxon>
        <taxon>Tracheophyta</taxon>
        <taxon>Spermatophyta</taxon>
        <taxon>Magnoliopsida</taxon>
        <taxon>Liliopsida</taxon>
        <taxon>Poales</taxon>
        <taxon>Poaceae</taxon>
        <taxon>PACMAD clade</taxon>
        <taxon>Panicoideae</taxon>
        <taxon>Andropogonodae</taxon>
        <taxon>Andropogoneae</taxon>
        <taxon>Tripsacinae</taxon>
        <taxon>Zea</taxon>
    </lineage>
</organism>
<sequence length="253" mass="28443">MVGTGKRERIAIRRIDNLAARQVTFSKRRRGLFKKAEELSILCDAEVGLVVFSATGKLFHFASSSMKQVIDRYDSHSKTLQRSEPQSSQLQSHMDDGTCARLKEELAETSLKLRQMRGEELQRLSVEQLQELEKTLESGLGSVLKTKSQKILDEISGLERKASITPFPNCSTSVLTCVVKQRTQLIEENSRLKEQVTRMSRMETQLGADPEFVYEEGQSSESVTNTSYPRPSTDTDDCSDTSLRLGLPLFSSK</sequence>
<dbReference type="InParanoid" id="A0A1D6JR01"/>
<dbReference type="PROSITE" id="PS50066">
    <property type="entry name" value="MADS_BOX_2"/>
    <property type="match status" value="1"/>
</dbReference>
<dbReference type="EMBL" id="CM007647">
    <property type="protein sequence ID" value="ONL94383.1"/>
    <property type="molecule type" value="Genomic_DNA"/>
</dbReference>
<dbReference type="Pfam" id="PF00319">
    <property type="entry name" value="SRF-TF"/>
    <property type="match status" value="1"/>
</dbReference>
<dbReference type="InterPro" id="IPR002487">
    <property type="entry name" value="TF_Kbox"/>
</dbReference>
<dbReference type="AlphaFoldDB" id="A0A1D6JR01"/>
<feature type="domain" description="MADS-box" evidence="7">
    <location>
        <begin position="5"/>
        <end position="65"/>
    </location>
</feature>
<gene>
    <name evidence="9" type="ORF">ZEAMMB73_Zm00001d027957</name>
</gene>
<dbReference type="SMART" id="SM00432">
    <property type="entry name" value="MADS"/>
    <property type="match status" value="1"/>
</dbReference>
<keyword evidence="4" id="KW-0804">Transcription</keyword>
<comment type="subcellular location">
    <subcellularLocation>
        <location evidence="1">Nucleus</location>
    </subcellularLocation>
</comment>
<feature type="compositionally biased region" description="Polar residues" evidence="6">
    <location>
        <begin position="78"/>
        <end position="92"/>
    </location>
</feature>
<feature type="compositionally biased region" description="Polar residues" evidence="6">
    <location>
        <begin position="217"/>
        <end position="230"/>
    </location>
</feature>
<dbReference type="Gene3D" id="3.40.1810.10">
    <property type="entry name" value="Transcription factor, MADS-box"/>
    <property type="match status" value="1"/>
</dbReference>
<evidence type="ECO:0000313" key="9">
    <source>
        <dbReference type="EMBL" id="ONL94386.1"/>
    </source>
</evidence>
<dbReference type="GO" id="GO:0003700">
    <property type="term" value="F:DNA-binding transcription factor activity"/>
    <property type="evidence" value="ECO:0007669"/>
    <property type="project" value="InterPro"/>
</dbReference>
<dbReference type="FunCoup" id="A0A1D6JR01">
    <property type="interactions" value="36"/>
</dbReference>
<protein>
    <submittedName>
        <fullName evidence="9">MADS-transcription factor 68</fullName>
    </submittedName>
</protein>
<evidence type="ECO:0000256" key="2">
    <source>
        <dbReference type="ARBA" id="ARBA00023015"/>
    </source>
</evidence>
<evidence type="ECO:0000256" key="4">
    <source>
        <dbReference type="ARBA" id="ARBA00023163"/>
    </source>
</evidence>
<evidence type="ECO:0000256" key="6">
    <source>
        <dbReference type="SAM" id="MobiDB-lite"/>
    </source>
</evidence>
<dbReference type="ExpressionAtlas" id="A0A1D6JR01">
    <property type="expression patterns" value="baseline and differential"/>
</dbReference>
<dbReference type="PROSITE" id="PS00350">
    <property type="entry name" value="MADS_BOX_1"/>
    <property type="match status" value="1"/>
</dbReference>
<evidence type="ECO:0000256" key="5">
    <source>
        <dbReference type="ARBA" id="ARBA00023242"/>
    </source>
</evidence>
<accession>A0A1D6JR01</accession>
<keyword evidence="5" id="KW-0539">Nucleus</keyword>
<dbReference type="InterPro" id="IPR050142">
    <property type="entry name" value="MADS-box/MEF2_TF"/>
</dbReference>
<dbReference type="GO" id="GO:0000977">
    <property type="term" value="F:RNA polymerase II transcription regulatory region sequence-specific DNA binding"/>
    <property type="evidence" value="ECO:0007669"/>
    <property type="project" value="InterPro"/>
</dbReference>
<keyword evidence="2" id="KW-0805">Transcription regulation</keyword>
<dbReference type="GO" id="GO:0045944">
    <property type="term" value="P:positive regulation of transcription by RNA polymerase II"/>
    <property type="evidence" value="ECO:0007669"/>
    <property type="project" value="InterPro"/>
</dbReference>
<reference evidence="9" key="1">
    <citation type="submission" date="2015-12" db="EMBL/GenBank/DDBJ databases">
        <title>Update maize B73 reference genome by single molecule sequencing technologies.</title>
        <authorList>
            <consortium name="Maize Genome Sequencing Project"/>
            <person name="Ware D."/>
        </authorList>
    </citation>
    <scope>NUCLEOTIDE SEQUENCE [LARGE SCALE GENOMIC DNA]</scope>
    <source>
        <tissue evidence="9">Seedling</tissue>
    </source>
</reference>
<evidence type="ECO:0000259" key="7">
    <source>
        <dbReference type="PROSITE" id="PS50066"/>
    </source>
</evidence>
<name>A0A1D6JR01_MAIZE</name>
<dbReference type="GO" id="GO:0046983">
    <property type="term" value="F:protein dimerization activity"/>
    <property type="evidence" value="ECO:0007669"/>
    <property type="project" value="InterPro"/>
</dbReference>
<feature type="domain" description="K-box" evidence="8">
    <location>
        <begin position="92"/>
        <end position="202"/>
    </location>
</feature>
<evidence type="ECO:0000259" key="8">
    <source>
        <dbReference type="PROSITE" id="PS51297"/>
    </source>
</evidence>
<dbReference type="InterPro" id="IPR036879">
    <property type="entry name" value="TF_MADSbox_sf"/>
</dbReference>
<feature type="region of interest" description="Disordered" evidence="6">
    <location>
        <begin position="76"/>
        <end position="95"/>
    </location>
</feature>
<evidence type="ECO:0000256" key="3">
    <source>
        <dbReference type="ARBA" id="ARBA00023125"/>
    </source>
</evidence>
<dbReference type="Pfam" id="PF01486">
    <property type="entry name" value="K-box"/>
    <property type="match status" value="1"/>
</dbReference>
<dbReference type="InterPro" id="IPR002100">
    <property type="entry name" value="TF_MADSbox"/>
</dbReference>
<dbReference type="InterPro" id="IPR033896">
    <property type="entry name" value="MEF2-like_N"/>
</dbReference>
<dbReference type="CDD" id="cd00265">
    <property type="entry name" value="MADS_MEF2_like"/>
    <property type="match status" value="1"/>
</dbReference>
<dbReference type="SMR" id="A0A1D6JR01"/>
<proteinExistence type="predicted"/>
<dbReference type="FunFam" id="3.40.1810.10:FF:000007">
    <property type="entry name" value="Transcription factor, MADS-box"/>
    <property type="match status" value="1"/>
</dbReference>
<evidence type="ECO:0000256" key="1">
    <source>
        <dbReference type="ARBA" id="ARBA00004123"/>
    </source>
</evidence>
<dbReference type="SUPFAM" id="SSF55455">
    <property type="entry name" value="SRF-like"/>
    <property type="match status" value="1"/>
</dbReference>